<dbReference type="Pfam" id="PF00881">
    <property type="entry name" value="Nitroreductase"/>
    <property type="match status" value="1"/>
</dbReference>
<dbReference type="Gene3D" id="3.40.109.10">
    <property type="entry name" value="NADH Oxidase"/>
    <property type="match status" value="1"/>
</dbReference>
<proteinExistence type="predicted"/>
<sequence>MVIFVADLAKLPENLCHVDCGFVSQNIYLYCASNQLATVVRGSFKQDDYKPLVELKGKEQILYVQAVGYPKQ</sequence>
<gene>
    <name evidence="2" type="ORF">SDC9_158813</name>
</gene>
<protein>
    <recommendedName>
        <fullName evidence="1">Nitroreductase domain-containing protein</fullName>
    </recommendedName>
</protein>
<feature type="domain" description="Nitroreductase" evidence="1">
    <location>
        <begin position="17"/>
        <end position="69"/>
    </location>
</feature>
<evidence type="ECO:0000259" key="1">
    <source>
        <dbReference type="Pfam" id="PF00881"/>
    </source>
</evidence>
<comment type="caution">
    <text evidence="2">The sequence shown here is derived from an EMBL/GenBank/DDBJ whole genome shotgun (WGS) entry which is preliminary data.</text>
</comment>
<dbReference type="GO" id="GO:0016491">
    <property type="term" value="F:oxidoreductase activity"/>
    <property type="evidence" value="ECO:0007669"/>
    <property type="project" value="InterPro"/>
</dbReference>
<accession>A0A645FC67</accession>
<evidence type="ECO:0000313" key="2">
    <source>
        <dbReference type="EMBL" id="MPN11510.1"/>
    </source>
</evidence>
<name>A0A645FC67_9ZZZZ</name>
<dbReference type="InterPro" id="IPR000415">
    <property type="entry name" value="Nitroreductase-like"/>
</dbReference>
<dbReference type="EMBL" id="VSSQ01057727">
    <property type="protein sequence ID" value="MPN11510.1"/>
    <property type="molecule type" value="Genomic_DNA"/>
</dbReference>
<dbReference type="AlphaFoldDB" id="A0A645FC67"/>
<dbReference type="InterPro" id="IPR029479">
    <property type="entry name" value="Nitroreductase"/>
</dbReference>
<organism evidence="2">
    <name type="scientific">bioreactor metagenome</name>
    <dbReference type="NCBI Taxonomy" id="1076179"/>
    <lineage>
        <taxon>unclassified sequences</taxon>
        <taxon>metagenomes</taxon>
        <taxon>ecological metagenomes</taxon>
    </lineage>
</organism>
<dbReference type="SUPFAM" id="SSF55469">
    <property type="entry name" value="FMN-dependent nitroreductase-like"/>
    <property type="match status" value="1"/>
</dbReference>
<reference evidence="2" key="1">
    <citation type="submission" date="2019-08" db="EMBL/GenBank/DDBJ databases">
        <authorList>
            <person name="Kucharzyk K."/>
            <person name="Murdoch R.W."/>
            <person name="Higgins S."/>
            <person name="Loffler F."/>
        </authorList>
    </citation>
    <scope>NUCLEOTIDE SEQUENCE</scope>
</reference>